<name>A0A3D9CK70_9FLAO</name>
<evidence type="ECO:0000313" key="10">
    <source>
        <dbReference type="EMBL" id="REC66110.1"/>
    </source>
</evidence>
<dbReference type="SMART" id="SM00855">
    <property type="entry name" value="PGAM"/>
    <property type="match status" value="1"/>
</dbReference>
<feature type="binding site" evidence="5 7">
    <location>
        <begin position="21"/>
        <end position="22"/>
    </location>
    <ligand>
        <name>substrate</name>
    </ligand>
</feature>
<keyword evidence="2 5" id="KW-0312">Gluconeogenesis</keyword>
<dbReference type="InterPro" id="IPR001345">
    <property type="entry name" value="PG/BPGM_mutase_AS"/>
</dbReference>
<dbReference type="InterPro" id="IPR029033">
    <property type="entry name" value="His_PPase_superfam"/>
</dbReference>
<feature type="binding site" evidence="5 7">
    <location>
        <begin position="8"/>
        <end position="15"/>
    </location>
    <ligand>
        <name>substrate</name>
    </ligand>
</feature>
<keyword evidence="11" id="KW-1185">Reference proteome</keyword>
<dbReference type="AlphaFoldDB" id="A0A3D9CK70"/>
<dbReference type="Pfam" id="PF00300">
    <property type="entry name" value="His_Phos_1"/>
    <property type="match status" value="1"/>
</dbReference>
<evidence type="ECO:0000256" key="7">
    <source>
        <dbReference type="PIRSR" id="PIRSR613078-2"/>
    </source>
</evidence>
<comment type="caution">
    <text evidence="10">The sequence shown here is derived from an EMBL/GenBank/DDBJ whole genome shotgun (WGS) entry which is preliminary data.</text>
</comment>
<dbReference type="PIRSF" id="PIRSF000709">
    <property type="entry name" value="6PFK_2-Ptase"/>
    <property type="match status" value="1"/>
</dbReference>
<dbReference type="EMBL" id="QNUE01000010">
    <property type="protein sequence ID" value="REC66110.1"/>
    <property type="molecule type" value="Genomic_DNA"/>
</dbReference>
<evidence type="ECO:0000256" key="1">
    <source>
        <dbReference type="ARBA" id="ARBA00006717"/>
    </source>
</evidence>
<dbReference type="UniPathway" id="UPA00109">
    <property type="reaction ID" value="UER00186"/>
</dbReference>
<feature type="active site" description="Proton donor/acceptor" evidence="5 6">
    <location>
        <position position="85"/>
    </location>
</feature>
<feature type="binding site" evidence="5 7">
    <location>
        <position position="58"/>
    </location>
    <ligand>
        <name>substrate</name>
    </ligand>
</feature>
<feature type="binding site" evidence="5 7">
    <location>
        <begin position="156"/>
        <end position="157"/>
    </location>
    <ligand>
        <name>substrate</name>
    </ligand>
</feature>
<organism evidence="10 11">
    <name type="scientific">Chryseobacterium flavum</name>
    <dbReference type="NCBI Taxonomy" id="415851"/>
    <lineage>
        <taxon>Bacteria</taxon>
        <taxon>Pseudomonadati</taxon>
        <taxon>Bacteroidota</taxon>
        <taxon>Flavobacteriia</taxon>
        <taxon>Flavobacteriales</taxon>
        <taxon>Weeksellaceae</taxon>
        <taxon>Chryseobacterium group</taxon>
        <taxon>Chryseobacterium</taxon>
    </lineage>
</organism>
<feature type="binding site" evidence="5 7">
    <location>
        <begin position="85"/>
        <end position="88"/>
    </location>
    <ligand>
        <name>substrate</name>
    </ligand>
</feature>
<dbReference type="GO" id="GO:0006096">
    <property type="term" value="P:glycolytic process"/>
    <property type="evidence" value="ECO:0007669"/>
    <property type="project" value="UniProtKB-UniRule"/>
</dbReference>
<protein>
    <recommendedName>
        <fullName evidence="5 9">2,3-bisphosphoglycerate-dependent phosphoglycerate mutase</fullName>
        <shortName evidence="5">BPG-dependent PGAM</shortName>
        <shortName evidence="5">PGAM</shortName>
        <shortName evidence="5">Phosphoglyceromutase</shortName>
        <shortName evidence="5">dPGM</shortName>
        <ecNumber evidence="5 9">5.4.2.11</ecNumber>
    </recommendedName>
</protein>
<evidence type="ECO:0000313" key="11">
    <source>
        <dbReference type="Proteomes" id="UP000256769"/>
    </source>
</evidence>
<dbReference type="GO" id="GO:0004619">
    <property type="term" value="F:phosphoglycerate mutase activity"/>
    <property type="evidence" value="ECO:0007669"/>
    <property type="project" value="UniProtKB-UniRule"/>
</dbReference>
<evidence type="ECO:0000256" key="2">
    <source>
        <dbReference type="ARBA" id="ARBA00022432"/>
    </source>
</evidence>
<evidence type="ECO:0000256" key="4">
    <source>
        <dbReference type="ARBA" id="ARBA00023235"/>
    </source>
</evidence>
<comment type="pathway">
    <text evidence="5 9">Carbohydrate degradation; glycolysis; pyruvate from D-glyceraldehyde 3-phosphate: step 3/5.</text>
</comment>
<dbReference type="CDD" id="cd07067">
    <property type="entry name" value="HP_PGM_like"/>
    <property type="match status" value="1"/>
</dbReference>
<dbReference type="EC" id="5.4.2.11" evidence="5 9"/>
<evidence type="ECO:0000256" key="5">
    <source>
        <dbReference type="HAMAP-Rule" id="MF_01039"/>
    </source>
</evidence>
<dbReference type="InterPro" id="IPR013078">
    <property type="entry name" value="His_Pase_superF_clade-1"/>
</dbReference>
<keyword evidence="4 5" id="KW-0413">Isomerase</keyword>
<comment type="similarity">
    <text evidence="1 5">Belongs to the phosphoglycerate mutase family. BPG-dependent PGAM subfamily.</text>
</comment>
<dbReference type="RefSeq" id="WP_115960905.1">
    <property type="nucleotide sequence ID" value="NZ_CBCRVL010000011.1"/>
</dbReference>
<sequence length="200" mass="22711">MAKLFLVRHGQSLWNLENRFTGWHDIDITELGIEEAKRAGMILKDEKIDIAFTSALIRAQHTLTVILSEIGKPDIPVIIDKALNERSYGSLEGLNKAETAQKYGDEQVHIWRRSYDVIPPGGESLKDTYNRVIPYFENKVAPLLKKGENILIVTHGNSLRSLIMYLEHLSPEEILEREIATGVPITYIFDESFHASRKVG</sequence>
<evidence type="ECO:0000256" key="9">
    <source>
        <dbReference type="RuleBase" id="RU004512"/>
    </source>
</evidence>
<evidence type="ECO:0000256" key="3">
    <source>
        <dbReference type="ARBA" id="ARBA00023152"/>
    </source>
</evidence>
<dbReference type="Gene3D" id="3.40.50.1240">
    <property type="entry name" value="Phosphoglycerate mutase-like"/>
    <property type="match status" value="1"/>
</dbReference>
<dbReference type="PROSITE" id="PS00175">
    <property type="entry name" value="PG_MUTASE"/>
    <property type="match status" value="1"/>
</dbReference>
<feature type="binding site" evidence="5 7">
    <location>
        <position position="96"/>
    </location>
    <ligand>
        <name>substrate</name>
    </ligand>
</feature>
<dbReference type="NCBIfam" id="TIGR01258">
    <property type="entry name" value="pgm_1"/>
    <property type="match status" value="2"/>
</dbReference>
<feature type="site" description="Transition state stabilizer" evidence="5 8">
    <location>
        <position position="155"/>
    </location>
</feature>
<gene>
    <name evidence="5" type="primary">gpmA</name>
    <name evidence="10" type="ORF">DRF59_13335</name>
</gene>
<dbReference type="OrthoDB" id="9782128at2"/>
<keyword evidence="3 5" id="KW-0324">Glycolysis</keyword>
<dbReference type="SUPFAM" id="SSF53254">
    <property type="entry name" value="Phosphoglycerate mutase-like"/>
    <property type="match status" value="1"/>
</dbReference>
<comment type="function">
    <text evidence="5 9">Catalyzes the interconversion of 2-phosphoglycerate and 3-phosphoglycerate.</text>
</comment>
<dbReference type="PANTHER" id="PTHR11931">
    <property type="entry name" value="PHOSPHOGLYCERATE MUTASE"/>
    <property type="match status" value="1"/>
</dbReference>
<dbReference type="InterPro" id="IPR005952">
    <property type="entry name" value="Phosphogly_mut1"/>
</dbReference>
<comment type="catalytic activity">
    <reaction evidence="5 9">
        <text>(2R)-2-phosphoglycerate = (2R)-3-phosphoglycerate</text>
        <dbReference type="Rhea" id="RHEA:15901"/>
        <dbReference type="ChEBI" id="CHEBI:58272"/>
        <dbReference type="ChEBI" id="CHEBI:58289"/>
        <dbReference type="EC" id="5.4.2.11"/>
    </reaction>
</comment>
<evidence type="ECO:0000256" key="6">
    <source>
        <dbReference type="PIRSR" id="PIRSR613078-1"/>
    </source>
</evidence>
<dbReference type="Proteomes" id="UP000256769">
    <property type="component" value="Unassembled WGS sequence"/>
</dbReference>
<dbReference type="GO" id="GO:0006094">
    <property type="term" value="P:gluconeogenesis"/>
    <property type="evidence" value="ECO:0007669"/>
    <property type="project" value="UniProtKB-UniRule"/>
</dbReference>
<feature type="active site" description="Tele-phosphohistidine intermediate" evidence="5 6">
    <location>
        <position position="9"/>
    </location>
</feature>
<feature type="binding site" evidence="5 7">
    <location>
        <begin position="112"/>
        <end position="113"/>
    </location>
    <ligand>
        <name>substrate</name>
    </ligand>
</feature>
<evidence type="ECO:0000256" key="8">
    <source>
        <dbReference type="PIRSR" id="PIRSR613078-3"/>
    </source>
</evidence>
<accession>A0A3D9CK70</accession>
<dbReference type="HAMAP" id="MF_01039">
    <property type="entry name" value="PGAM_GpmA"/>
    <property type="match status" value="1"/>
</dbReference>
<reference evidence="10 11" key="1">
    <citation type="journal article" date="2007" name="Int. J. Syst. Evol. Microbiol.">
        <title>Chryseobacterium flavum sp. nov., isolated from polluted soil.</title>
        <authorList>
            <person name="Zhou Y."/>
            <person name="Dong J."/>
            <person name="Wang X."/>
            <person name="Huang X."/>
            <person name="Zhang K.Y."/>
            <person name="Zhang Y.Q."/>
            <person name="Guo Y.F."/>
            <person name="Lai R."/>
            <person name="Li W.J."/>
        </authorList>
    </citation>
    <scope>NUCLEOTIDE SEQUENCE [LARGE SCALE GENOMIC DNA]</scope>
    <source>
        <strain evidence="10 11">KCTC 12877</strain>
    </source>
</reference>
<proteinExistence type="inferred from homology"/>